<evidence type="ECO:0000259" key="3">
    <source>
        <dbReference type="PROSITE" id="PS50983"/>
    </source>
</evidence>
<accession>A0ABS6EBL6</accession>
<gene>
    <name evidence="4" type="ORF">KQI42_20255</name>
</gene>
<organism evidence="4 5">
    <name type="scientific">Tissierella simiarum</name>
    <dbReference type="NCBI Taxonomy" id="2841534"/>
    <lineage>
        <taxon>Bacteria</taxon>
        <taxon>Bacillati</taxon>
        <taxon>Bacillota</taxon>
        <taxon>Tissierellia</taxon>
        <taxon>Tissierellales</taxon>
        <taxon>Tissierellaceae</taxon>
        <taxon>Tissierella</taxon>
    </lineage>
</organism>
<evidence type="ECO:0000256" key="1">
    <source>
        <dbReference type="ARBA" id="ARBA00008814"/>
    </source>
</evidence>
<dbReference type="RefSeq" id="WP_216522516.1">
    <property type="nucleotide sequence ID" value="NZ_JAHLPM010000033.1"/>
</dbReference>
<dbReference type="Pfam" id="PF01497">
    <property type="entry name" value="Peripla_BP_2"/>
    <property type="match status" value="1"/>
</dbReference>
<feature type="domain" description="Fe/B12 periplasmic-binding" evidence="3">
    <location>
        <begin position="73"/>
        <end position="334"/>
    </location>
</feature>
<keyword evidence="2" id="KW-0732">Signal</keyword>
<dbReference type="Proteomes" id="UP000749471">
    <property type="component" value="Unassembled WGS sequence"/>
</dbReference>
<sequence>MKRSKLLVLLLVVVMTTSIFTGCSNKETNNVSEEVEQEESAITESYGIKIDENTVTFIDARDKEVTFDKNPERVVCLFNSFLDIWYKCGGTVIGKVDEAKEKPIEGSENAEAVGGPGSPSVEKIISLNPDLVIISSNFTKQLEVADILEQNNIKVLALDNEYKEDYFKTVRLFTALTDREDLYEKYEGEVRASIDSVISKVPKDKNYKVLVIFATAKGITVRSSESMVGEMLKDLNTINISDTESTTSDSRTFSMEKIIEEDPDFIFVQTMGSDKEKINERLKSDVESNPAWSSLKAVKDDRYIILPKDLYLYKPNDRYGEAYEGLAKILYPEVFN</sequence>
<reference evidence="4 5" key="1">
    <citation type="submission" date="2021-06" db="EMBL/GenBank/DDBJ databases">
        <authorList>
            <person name="Sun Q."/>
            <person name="Li D."/>
        </authorList>
    </citation>
    <scope>NUCLEOTIDE SEQUENCE [LARGE SCALE GENOMIC DNA]</scope>
    <source>
        <strain evidence="4 5">MSJ-40</strain>
    </source>
</reference>
<comment type="caution">
    <text evidence="4">The sequence shown here is derived from an EMBL/GenBank/DDBJ whole genome shotgun (WGS) entry which is preliminary data.</text>
</comment>
<proteinExistence type="inferred from homology"/>
<evidence type="ECO:0000256" key="2">
    <source>
        <dbReference type="SAM" id="SignalP"/>
    </source>
</evidence>
<dbReference type="PROSITE" id="PS50983">
    <property type="entry name" value="FE_B12_PBP"/>
    <property type="match status" value="1"/>
</dbReference>
<dbReference type="PANTHER" id="PTHR30535:SF34">
    <property type="entry name" value="MOLYBDATE-BINDING PROTEIN MOLA"/>
    <property type="match status" value="1"/>
</dbReference>
<name>A0ABS6EBL6_9FIRM</name>
<dbReference type="EMBL" id="JAHLPM010000033">
    <property type="protein sequence ID" value="MBU5440332.1"/>
    <property type="molecule type" value="Genomic_DNA"/>
</dbReference>
<dbReference type="InterPro" id="IPR050902">
    <property type="entry name" value="ABC_Transporter_SBP"/>
</dbReference>
<protein>
    <submittedName>
        <fullName evidence="4">ABC transporter substrate-binding protein</fullName>
    </submittedName>
</protein>
<evidence type="ECO:0000313" key="4">
    <source>
        <dbReference type="EMBL" id="MBU5440332.1"/>
    </source>
</evidence>
<evidence type="ECO:0000313" key="5">
    <source>
        <dbReference type="Proteomes" id="UP000749471"/>
    </source>
</evidence>
<feature type="signal peptide" evidence="2">
    <location>
        <begin position="1"/>
        <end position="21"/>
    </location>
</feature>
<dbReference type="InterPro" id="IPR002491">
    <property type="entry name" value="ABC_transptr_periplasmic_BD"/>
</dbReference>
<feature type="chain" id="PRO_5045089469" evidence="2">
    <location>
        <begin position="22"/>
        <end position="336"/>
    </location>
</feature>
<dbReference type="PANTHER" id="PTHR30535">
    <property type="entry name" value="VITAMIN B12-BINDING PROTEIN"/>
    <property type="match status" value="1"/>
</dbReference>
<comment type="similarity">
    <text evidence="1">Belongs to the bacterial solute-binding protein 8 family.</text>
</comment>
<keyword evidence="5" id="KW-1185">Reference proteome</keyword>
<dbReference type="PROSITE" id="PS51257">
    <property type="entry name" value="PROKAR_LIPOPROTEIN"/>
    <property type="match status" value="1"/>
</dbReference>